<proteinExistence type="inferred from homology"/>
<evidence type="ECO:0000259" key="2">
    <source>
        <dbReference type="Pfam" id="PF00125"/>
    </source>
</evidence>
<feature type="domain" description="Core Histone H2A/H2B/H3" evidence="2">
    <location>
        <begin position="4"/>
        <end position="46"/>
    </location>
</feature>
<dbReference type="Gene3D" id="1.10.20.10">
    <property type="entry name" value="Histone, subunit A"/>
    <property type="match status" value="1"/>
</dbReference>
<dbReference type="Proteomes" id="UP000030764">
    <property type="component" value="Unassembled WGS sequence"/>
</dbReference>
<evidence type="ECO:0000313" key="4">
    <source>
        <dbReference type="Proteomes" id="UP000030764"/>
    </source>
</evidence>
<dbReference type="GO" id="GO:0000786">
    <property type="term" value="C:nucleosome"/>
    <property type="evidence" value="ECO:0007669"/>
    <property type="project" value="InterPro"/>
</dbReference>
<gene>
    <name evidence="3" type="ORF">M513_11465</name>
</gene>
<dbReference type="GO" id="GO:0030527">
    <property type="term" value="F:structural constituent of chromatin"/>
    <property type="evidence" value="ECO:0007669"/>
    <property type="project" value="InterPro"/>
</dbReference>
<dbReference type="PANTHER" id="PTHR23428">
    <property type="entry name" value="HISTONE H2B"/>
    <property type="match status" value="1"/>
</dbReference>
<dbReference type="InterPro" id="IPR009072">
    <property type="entry name" value="Histone-fold"/>
</dbReference>
<dbReference type="EMBL" id="KL363318">
    <property type="protein sequence ID" value="KFD47674.1"/>
    <property type="molecule type" value="Genomic_DNA"/>
</dbReference>
<accession>A0A085LRS8</accession>
<dbReference type="SUPFAM" id="SSF47113">
    <property type="entry name" value="Histone-fold"/>
    <property type="match status" value="1"/>
</dbReference>
<organism evidence="3 4">
    <name type="scientific">Trichuris suis</name>
    <name type="common">pig whipworm</name>
    <dbReference type="NCBI Taxonomy" id="68888"/>
    <lineage>
        <taxon>Eukaryota</taxon>
        <taxon>Metazoa</taxon>
        <taxon>Ecdysozoa</taxon>
        <taxon>Nematoda</taxon>
        <taxon>Enoplea</taxon>
        <taxon>Dorylaimia</taxon>
        <taxon>Trichinellida</taxon>
        <taxon>Trichuridae</taxon>
        <taxon>Trichuris</taxon>
    </lineage>
</organism>
<dbReference type="GO" id="GO:0003677">
    <property type="term" value="F:DNA binding"/>
    <property type="evidence" value="ECO:0007669"/>
    <property type="project" value="InterPro"/>
</dbReference>
<dbReference type="InterPro" id="IPR000558">
    <property type="entry name" value="Histone_H2B"/>
</dbReference>
<keyword evidence="4" id="KW-1185">Reference proteome</keyword>
<evidence type="ECO:0000313" key="3">
    <source>
        <dbReference type="EMBL" id="KFD47674.1"/>
    </source>
</evidence>
<name>A0A085LRS8_9BILA</name>
<sequence>MYTVLKEVHSDTGMSSKAMSFMDSFMNDVLDRISTEANHLAQNDGRKMPGCLDLVGSAPHRLRNPGSFPANMLPFMPTQSLQVHSWKKIMQKRSVAKA</sequence>
<dbReference type="GO" id="GO:0046982">
    <property type="term" value="F:protein heterodimerization activity"/>
    <property type="evidence" value="ECO:0007669"/>
    <property type="project" value="InterPro"/>
</dbReference>
<dbReference type="AlphaFoldDB" id="A0A085LRS8"/>
<evidence type="ECO:0000256" key="1">
    <source>
        <dbReference type="ARBA" id="ARBA00006846"/>
    </source>
</evidence>
<reference evidence="3 4" key="1">
    <citation type="journal article" date="2014" name="Nat. Genet.">
        <title>Genome and transcriptome of the porcine whipworm Trichuris suis.</title>
        <authorList>
            <person name="Jex A.R."/>
            <person name="Nejsum P."/>
            <person name="Schwarz E.M."/>
            <person name="Hu L."/>
            <person name="Young N.D."/>
            <person name="Hall R.S."/>
            <person name="Korhonen P.K."/>
            <person name="Liao S."/>
            <person name="Thamsborg S."/>
            <person name="Xia J."/>
            <person name="Xu P."/>
            <person name="Wang S."/>
            <person name="Scheerlinck J.P."/>
            <person name="Hofmann A."/>
            <person name="Sternberg P.W."/>
            <person name="Wang J."/>
            <person name="Gasser R.B."/>
        </authorList>
    </citation>
    <scope>NUCLEOTIDE SEQUENCE [LARGE SCALE GENOMIC DNA]</scope>
    <source>
        <strain evidence="3">DCEP-RM93M</strain>
    </source>
</reference>
<protein>
    <recommendedName>
        <fullName evidence="2">Core Histone H2A/H2B/H3 domain-containing protein</fullName>
    </recommendedName>
</protein>
<comment type="similarity">
    <text evidence="1">Belongs to the histone H2B family.</text>
</comment>
<dbReference type="Pfam" id="PF00125">
    <property type="entry name" value="Histone"/>
    <property type="match status" value="1"/>
</dbReference>
<dbReference type="InterPro" id="IPR007125">
    <property type="entry name" value="H2A/H2B/H3"/>
</dbReference>